<sequence length="855" mass="93506">MLFSFALAMFPHPASVLVLGLGLCVSGVKDRCSCTKSGLECFFDSTCPGLGCGAEGQPHCRYCGDPKGVYGACPKLGVHAKQAKPQADSELTGSLASAAAVANTAEPKTVPKANAGLSSSMLKKAFDIDVFRCMAAAGVDAHPMEDDDIASLDGAIKYVHTEILTEHLQNPIRDTRKYNIDVVTRHRMKVLNPDTILGTPHAVQGEFGQFITYDFGKATNPDQMPIIQEQGDFVGIQPCTDLQCDPRYIACKPYAWLSLGNWCPNLSWDKKGTKKKPNPHCLKTVHGNFTKGGLCEHGFNGNGFLPGSSPTGDPGCIYTYGAATFVRLDDVVGITSEYCGKSHCKDWLDFRFNCSNRERYARKFLPDGQIEKVSYCVEFDMHPACEASCEAPSCKGLLQSGAPAYLGLPFWYGRCDPRANERRVEIVAHALGIPGALHSHVLVDTDVLQRACPPSKASSWSCVPSAALGFSGPYCTRRYNGVCDRCWIPGVKTGPVPLQKPWCPLGILESPTYKDQRIEIECKSNFASQHCCLYTKKCDGSSDPMSADLTDDGLALVASRKSTADMEQFLRRAAAAHNRYKDLPLQKEDMKWAAYFAWNDAPLGRTLEEALAEVKLFLTSEHPLIRVIAVSTTTTTTRPQLAGPTTTLPKKLECVEHSVSFAPIDMPGTVPSTSSVEECQKRCAKTLGCFHFSFLDSIKSCHLHSFSALPQANSLGWLSGPPQCWQAKQDKDLLIDKGHSTYVELSFACMDWGSSFSPALPDSYRILAEKDFPTEMNATLGCQKLCLDRKDCVHFTVEFPIRSCILVGKDALATAGIVGAISGPPKCGDKAMQSYYWELSPQGGQQQWRYVDPKW</sequence>
<dbReference type="EMBL" id="CAXAMN010005336">
    <property type="protein sequence ID" value="CAK9013371.1"/>
    <property type="molecule type" value="Genomic_DNA"/>
</dbReference>
<dbReference type="Gene3D" id="3.50.4.10">
    <property type="entry name" value="Hepatocyte Growth Factor"/>
    <property type="match status" value="1"/>
</dbReference>
<gene>
    <name evidence="1" type="ORF">CCMP2556_LOCUS11251</name>
</gene>
<protein>
    <submittedName>
        <fullName evidence="1">Uncharacterized protein</fullName>
    </submittedName>
</protein>
<proteinExistence type="predicted"/>
<comment type="caution">
    <text evidence="1">The sequence shown here is derived from an EMBL/GenBank/DDBJ whole genome shotgun (WGS) entry which is preliminary data.</text>
</comment>
<reference evidence="1 2" key="1">
    <citation type="submission" date="2024-02" db="EMBL/GenBank/DDBJ databases">
        <authorList>
            <person name="Chen Y."/>
            <person name="Shah S."/>
            <person name="Dougan E. K."/>
            <person name="Thang M."/>
            <person name="Chan C."/>
        </authorList>
    </citation>
    <scope>NUCLEOTIDE SEQUENCE [LARGE SCALE GENOMIC DNA]</scope>
</reference>
<keyword evidence="2" id="KW-1185">Reference proteome</keyword>
<accession>A0ABP0JGE0</accession>
<name>A0ABP0JGE0_9DINO</name>
<evidence type="ECO:0000313" key="1">
    <source>
        <dbReference type="EMBL" id="CAK9013371.1"/>
    </source>
</evidence>
<dbReference type="Pfam" id="PF00024">
    <property type="entry name" value="PAN_1"/>
    <property type="match status" value="1"/>
</dbReference>
<dbReference type="InterPro" id="IPR000177">
    <property type="entry name" value="Apple"/>
</dbReference>
<dbReference type="SMART" id="SM00223">
    <property type="entry name" value="APPLE"/>
    <property type="match status" value="1"/>
</dbReference>
<dbReference type="InterPro" id="IPR003609">
    <property type="entry name" value="Pan_app"/>
</dbReference>
<dbReference type="PROSITE" id="PS50948">
    <property type="entry name" value="PAN"/>
    <property type="match status" value="1"/>
</dbReference>
<dbReference type="Proteomes" id="UP001642484">
    <property type="component" value="Unassembled WGS sequence"/>
</dbReference>
<organism evidence="1 2">
    <name type="scientific">Durusdinium trenchii</name>
    <dbReference type="NCBI Taxonomy" id="1381693"/>
    <lineage>
        <taxon>Eukaryota</taxon>
        <taxon>Sar</taxon>
        <taxon>Alveolata</taxon>
        <taxon>Dinophyceae</taxon>
        <taxon>Suessiales</taxon>
        <taxon>Symbiodiniaceae</taxon>
        <taxon>Durusdinium</taxon>
    </lineage>
</organism>
<dbReference type="SUPFAM" id="SSF57414">
    <property type="entry name" value="Hairpin loop containing domain-like"/>
    <property type="match status" value="1"/>
</dbReference>
<evidence type="ECO:0000313" key="2">
    <source>
        <dbReference type="Proteomes" id="UP001642484"/>
    </source>
</evidence>